<dbReference type="EMBL" id="CP118108">
    <property type="protein sequence ID" value="WDI00427.1"/>
    <property type="molecule type" value="Genomic_DNA"/>
</dbReference>
<comment type="catalytic activity">
    <reaction evidence="11">
        <text>N(6)-(pyridoxal phosphate)-L-lysyl-[4-amino-5-hydroxymethyl-2-methylpyrimidine phosphate synthase] + L-histidyl-[4-amino-5-hydroxymethyl-2-methylpyrimidine phosphate synthase] + 2 Fe(3+) + 4 H2O = L-lysyl-[4-amino-5-hydroxymethyl-2-methylpyrimidine phosphate synthase] + (2S)-2-amino-5-hydroxy-4-oxopentanoyl-[4-amino-5-hydroxymethyl-2-methylpyrimidine phosphate synthase] + 4-amino-2-methyl-5-(phosphooxymethyl)pyrimidine + 3-oxopropanoate + 2 Fe(2+) + 2 H(+)</text>
        <dbReference type="Rhea" id="RHEA:65756"/>
        <dbReference type="Rhea" id="RHEA-COMP:16892"/>
        <dbReference type="Rhea" id="RHEA-COMP:16893"/>
        <dbReference type="Rhea" id="RHEA-COMP:16894"/>
        <dbReference type="Rhea" id="RHEA-COMP:16895"/>
        <dbReference type="ChEBI" id="CHEBI:15377"/>
        <dbReference type="ChEBI" id="CHEBI:15378"/>
        <dbReference type="ChEBI" id="CHEBI:29033"/>
        <dbReference type="ChEBI" id="CHEBI:29034"/>
        <dbReference type="ChEBI" id="CHEBI:29969"/>
        <dbReference type="ChEBI" id="CHEBI:29979"/>
        <dbReference type="ChEBI" id="CHEBI:33190"/>
        <dbReference type="ChEBI" id="CHEBI:58354"/>
        <dbReference type="ChEBI" id="CHEBI:143915"/>
        <dbReference type="ChEBI" id="CHEBI:157692"/>
    </reaction>
    <physiologicalReaction direction="left-to-right" evidence="11">
        <dbReference type="Rhea" id="RHEA:65757"/>
    </physiologicalReaction>
</comment>
<evidence type="ECO:0000256" key="8">
    <source>
        <dbReference type="ARBA" id="ARBA00022977"/>
    </source>
</evidence>
<sequence length="328" mass="36769">MEIKKLGQKVTGLLASVAVVIALSGCGGTNASGAQEVKVVLNWFAAPGHGGIYAAKDQGYFEEEGLDVTIEPGGPQVSSIQIVASGKAEFGLAHGDQVLIARNQGIDLVALAALNQRSPQAFMFHKGHGIESFEELNGRTAFIQTGIPYWDYLKSQYDLSNVRELPYLGDSTNFINDKESAEQVYISGEPYFMKEQGIETEVKFISDSGYDPYNYVLYTTREYLDKNEETVRDFVSSMVEGWSYYKESPDDILKIINEFNPDMTFDSLKFQEQTLKEYIYGFDAAEHGVGYMTEERWNTLIDQLYTAGLLKEKFEATEMFTTEYLEAE</sequence>
<evidence type="ECO:0000256" key="4">
    <source>
        <dbReference type="ARBA" id="ARBA00011738"/>
    </source>
</evidence>
<keyword evidence="5" id="KW-0808">Transferase</keyword>
<comment type="function">
    <text evidence="1">Responsible for the formation of the pyrimidine heterocycle in the thiamine biosynthesis pathway. Catalyzes the formation of hydroxymethylpyrimidine phosphate (HMP-P) from histidine and pyridoxal phosphate (PLP). The protein uses PLP and the active site histidine to form HMP-P, generating an inactive enzyme. The enzyme can only undergo a single turnover, which suggests it is a suicide enzyme.</text>
</comment>
<evidence type="ECO:0000256" key="9">
    <source>
        <dbReference type="ARBA" id="ARBA00023004"/>
    </source>
</evidence>
<evidence type="ECO:0000313" key="16">
    <source>
        <dbReference type="Proteomes" id="UP001221519"/>
    </source>
</evidence>
<keyword evidence="7" id="KW-0663">Pyridoxal phosphate</keyword>
<comment type="pathway">
    <text evidence="2">Cofactor biosynthesis; thiamine diphosphate biosynthesis.</text>
</comment>
<evidence type="ECO:0000256" key="7">
    <source>
        <dbReference type="ARBA" id="ARBA00022898"/>
    </source>
</evidence>
<keyword evidence="9" id="KW-0408">Iron</keyword>
<reference evidence="13 16" key="1">
    <citation type="submission" date="2023-02" db="EMBL/GenBank/DDBJ databases">
        <title>Pathogen: clinical or host-associated sample.</title>
        <authorList>
            <person name="Hergert J."/>
            <person name="Casey R."/>
            <person name="Wagner J."/>
            <person name="Young E.L."/>
            <person name="Oakeson K.F."/>
        </authorList>
    </citation>
    <scope>NUCLEOTIDE SEQUENCE</scope>
    <source>
        <strain evidence="14 16">2022CK-00829</strain>
        <strain evidence="13">2022CK-00830</strain>
    </source>
</reference>
<keyword evidence="8" id="KW-0784">Thiamine biosynthesis</keyword>
<evidence type="ECO:0000256" key="5">
    <source>
        <dbReference type="ARBA" id="ARBA00022679"/>
    </source>
</evidence>
<evidence type="ECO:0000313" key="15">
    <source>
        <dbReference type="Proteomes" id="UP001220962"/>
    </source>
</evidence>
<evidence type="ECO:0000313" key="14">
    <source>
        <dbReference type="EMBL" id="WDI00427.1"/>
    </source>
</evidence>
<evidence type="ECO:0000256" key="11">
    <source>
        <dbReference type="ARBA" id="ARBA00048179"/>
    </source>
</evidence>
<comment type="subunit">
    <text evidence="4">Homodimer.</text>
</comment>
<dbReference type="RefSeq" id="WP_274337230.1">
    <property type="nucleotide sequence ID" value="NZ_CP118101.1"/>
</dbReference>
<comment type="similarity">
    <text evidence="3">Belongs to the NMT1/THI5 family.</text>
</comment>
<dbReference type="Gene3D" id="3.40.190.10">
    <property type="entry name" value="Periplasmic binding protein-like II"/>
    <property type="match status" value="2"/>
</dbReference>
<gene>
    <name evidence="13" type="ORF">PUW23_14360</name>
    <name evidence="14" type="ORF">PUW25_14105</name>
</gene>
<dbReference type="InterPro" id="IPR015168">
    <property type="entry name" value="SsuA/THI5"/>
</dbReference>
<evidence type="ECO:0000256" key="10">
    <source>
        <dbReference type="ARBA" id="ARBA00033171"/>
    </source>
</evidence>
<dbReference type="InterPro" id="IPR027939">
    <property type="entry name" value="NMT1/THI5"/>
</dbReference>
<evidence type="ECO:0000256" key="6">
    <source>
        <dbReference type="ARBA" id="ARBA00022723"/>
    </source>
</evidence>
<evidence type="ECO:0000259" key="12">
    <source>
        <dbReference type="Pfam" id="PF09084"/>
    </source>
</evidence>
<dbReference type="PANTHER" id="PTHR31528">
    <property type="entry name" value="4-AMINO-5-HYDROXYMETHYL-2-METHYLPYRIMIDINE PHOSPHATE SYNTHASE THI11-RELATED"/>
    <property type="match status" value="1"/>
</dbReference>
<accession>A0AAX3MUE8</accession>
<evidence type="ECO:0000313" key="13">
    <source>
        <dbReference type="EMBL" id="WDH80731.1"/>
    </source>
</evidence>
<dbReference type="GO" id="GO:0046872">
    <property type="term" value="F:metal ion binding"/>
    <property type="evidence" value="ECO:0007669"/>
    <property type="project" value="UniProtKB-KW"/>
</dbReference>
<keyword evidence="16" id="KW-1185">Reference proteome</keyword>
<evidence type="ECO:0000256" key="3">
    <source>
        <dbReference type="ARBA" id="ARBA00009406"/>
    </source>
</evidence>
<dbReference type="Proteomes" id="UP001221519">
    <property type="component" value="Chromosome"/>
</dbReference>
<protein>
    <recommendedName>
        <fullName evidence="10">Thiamine pyrimidine synthase</fullName>
    </recommendedName>
</protein>
<organism evidence="13 15">
    <name type="scientific">Paenibacillus urinalis</name>
    <dbReference type="NCBI Taxonomy" id="521520"/>
    <lineage>
        <taxon>Bacteria</taxon>
        <taxon>Bacillati</taxon>
        <taxon>Bacillota</taxon>
        <taxon>Bacilli</taxon>
        <taxon>Bacillales</taxon>
        <taxon>Paenibacillaceae</taxon>
        <taxon>Paenibacillus</taxon>
    </lineage>
</organism>
<dbReference type="SUPFAM" id="SSF53850">
    <property type="entry name" value="Periplasmic binding protein-like II"/>
    <property type="match status" value="1"/>
</dbReference>
<dbReference type="Proteomes" id="UP001220962">
    <property type="component" value="Chromosome"/>
</dbReference>
<dbReference type="PROSITE" id="PS51257">
    <property type="entry name" value="PROKAR_LIPOPROTEIN"/>
    <property type="match status" value="1"/>
</dbReference>
<keyword evidence="6" id="KW-0479">Metal-binding</keyword>
<dbReference type="Pfam" id="PF09084">
    <property type="entry name" value="NMT1"/>
    <property type="match status" value="1"/>
</dbReference>
<dbReference type="GO" id="GO:0009228">
    <property type="term" value="P:thiamine biosynthetic process"/>
    <property type="evidence" value="ECO:0007669"/>
    <property type="project" value="UniProtKB-KW"/>
</dbReference>
<proteinExistence type="inferred from homology"/>
<evidence type="ECO:0000256" key="1">
    <source>
        <dbReference type="ARBA" id="ARBA00003469"/>
    </source>
</evidence>
<dbReference type="GO" id="GO:0016740">
    <property type="term" value="F:transferase activity"/>
    <property type="evidence" value="ECO:0007669"/>
    <property type="project" value="UniProtKB-KW"/>
</dbReference>
<dbReference type="AlphaFoldDB" id="A0AAX3MUE8"/>
<feature type="domain" description="SsuA/THI5-like" evidence="12">
    <location>
        <begin position="47"/>
        <end position="251"/>
    </location>
</feature>
<dbReference type="PANTHER" id="PTHR31528:SF1">
    <property type="entry name" value="4-AMINO-5-HYDROXYMETHYL-2-METHYLPYRIMIDINE PHOSPHATE SYNTHASE THI11-RELATED"/>
    <property type="match status" value="1"/>
</dbReference>
<dbReference type="EMBL" id="CP118101">
    <property type="protein sequence ID" value="WDH80731.1"/>
    <property type="molecule type" value="Genomic_DNA"/>
</dbReference>
<name>A0AAX3MUE8_9BACL</name>
<evidence type="ECO:0000256" key="2">
    <source>
        <dbReference type="ARBA" id="ARBA00004948"/>
    </source>
</evidence>